<dbReference type="PANTHER" id="PTHR34054:SF16">
    <property type="entry name" value="MEMBRANE LIPOPROTEIN"/>
    <property type="match status" value="1"/>
</dbReference>
<keyword evidence="2" id="KW-1133">Transmembrane helix</keyword>
<feature type="compositionally biased region" description="Polar residues" evidence="1">
    <location>
        <begin position="263"/>
        <end position="272"/>
    </location>
</feature>
<evidence type="ECO:0000256" key="2">
    <source>
        <dbReference type="SAM" id="Phobius"/>
    </source>
</evidence>
<keyword evidence="2" id="KW-0472">Membrane</keyword>
<comment type="caution">
    <text evidence="3">The sequence shown here is derived from an EMBL/GenBank/DDBJ whole genome shotgun (WGS) entry which is preliminary data.</text>
</comment>
<keyword evidence="2" id="KW-0812">Transmembrane</keyword>
<dbReference type="AlphaFoldDB" id="A0A7J7HMX1"/>
<reference evidence="4" key="1">
    <citation type="journal article" date="2020" name="Nat. Commun.">
        <title>Genome assembly of wild tea tree DASZ reveals pedigree and selection history of tea varieties.</title>
        <authorList>
            <person name="Zhang W."/>
            <person name="Zhang Y."/>
            <person name="Qiu H."/>
            <person name="Guo Y."/>
            <person name="Wan H."/>
            <person name="Zhang X."/>
            <person name="Scossa F."/>
            <person name="Alseekh S."/>
            <person name="Zhang Q."/>
            <person name="Wang P."/>
            <person name="Xu L."/>
            <person name="Schmidt M.H."/>
            <person name="Jia X."/>
            <person name="Li D."/>
            <person name="Zhu A."/>
            <person name="Guo F."/>
            <person name="Chen W."/>
            <person name="Ni D."/>
            <person name="Usadel B."/>
            <person name="Fernie A.R."/>
            <person name="Wen W."/>
        </authorList>
    </citation>
    <scope>NUCLEOTIDE SEQUENCE [LARGE SCALE GENOMIC DNA]</scope>
    <source>
        <strain evidence="4">cv. G240</strain>
    </source>
</reference>
<dbReference type="InterPro" id="IPR045884">
    <property type="entry name" value="At5g59350-like"/>
</dbReference>
<dbReference type="Proteomes" id="UP000593564">
    <property type="component" value="Unassembled WGS sequence"/>
</dbReference>
<evidence type="ECO:0000313" key="3">
    <source>
        <dbReference type="EMBL" id="KAF5954182.1"/>
    </source>
</evidence>
<evidence type="ECO:0000313" key="4">
    <source>
        <dbReference type="Proteomes" id="UP000593564"/>
    </source>
</evidence>
<sequence length="283" mass="32291">MIAPAALRRLMPRIKMASFSGLGIGLVSVLGCIILALVAEFYYLLWLKKNRNNTIREEIEDHHHKYYHTITNYVKQLSHLFSWNKPNSVNTTSNKTDQQIITNNGHEQDLELGSSAAAAKERGINGDGEEEEEEEEGSAESELMRLHSICGGPPRFLFTIKEETKEDLESDDGRSRKRSRTRSLSDIVVAVETPMEFNPLFESSSPPPKFKFLRDAEEKLMRKLMEEAEKLAIEERDINNGSFIRIVVGNKNNNNKEREAHQQCHSIDSTQVLPLDRNKPIEK</sequence>
<dbReference type="EMBL" id="JACBKZ010000003">
    <property type="protein sequence ID" value="KAF5954182.1"/>
    <property type="molecule type" value="Genomic_DNA"/>
</dbReference>
<protein>
    <submittedName>
        <fullName evidence="3">Uncharacterized protein</fullName>
    </submittedName>
</protein>
<keyword evidence="4" id="KW-1185">Reference proteome</keyword>
<feature type="transmembrane region" description="Helical" evidence="2">
    <location>
        <begin position="21"/>
        <end position="46"/>
    </location>
</feature>
<feature type="region of interest" description="Disordered" evidence="1">
    <location>
        <begin position="162"/>
        <end position="183"/>
    </location>
</feature>
<organism evidence="3 4">
    <name type="scientific">Camellia sinensis</name>
    <name type="common">Tea plant</name>
    <name type="synonym">Thea sinensis</name>
    <dbReference type="NCBI Taxonomy" id="4442"/>
    <lineage>
        <taxon>Eukaryota</taxon>
        <taxon>Viridiplantae</taxon>
        <taxon>Streptophyta</taxon>
        <taxon>Embryophyta</taxon>
        <taxon>Tracheophyta</taxon>
        <taxon>Spermatophyta</taxon>
        <taxon>Magnoliopsida</taxon>
        <taxon>eudicotyledons</taxon>
        <taxon>Gunneridae</taxon>
        <taxon>Pentapetalae</taxon>
        <taxon>asterids</taxon>
        <taxon>Ericales</taxon>
        <taxon>Theaceae</taxon>
        <taxon>Camellia</taxon>
    </lineage>
</organism>
<reference evidence="3 4" key="2">
    <citation type="submission" date="2020-07" db="EMBL/GenBank/DDBJ databases">
        <title>Genome assembly of wild tea tree DASZ reveals pedigree and selection history of tea varieties.</title>
        <authorList>
            <person name="Zhang W."/>
        </authorList>
    </citation>
    <scope>NUCLEOTIDE SEQUENCE [LARGE SCALE GENOMIC DNA]</scope>
    <source>
        <strain evidence="4">cv. G240</strain>
        <tissue evidence="3">Leaf</tissue>
    </source>
</reference>
<proteinExistence type="predicted"/>
<gene>
    <name evidence="3" type="ORF">HYC85_007038</name>
</gene>
<feature type="region of interest" description="Disordered" evidence="1">
    <location>
        <begin position="254"/>
        <end position="283"/>
    </location>
</feature>
<accession>A0A7J7HMX1</accession>
<feature type="compositionally biased region" description="Acidic residues" evidence="1">
    <location>
        <begin position="127"/>
        <end position="139"/>
    </location>
</feature>
<evidence type="ECO:0000256" key="1">
    <source>
        <dbReference type="SAM" id="MobiDB-lite"/>
    </source>
</evidence>
<dbReference type="PANTHER" id="PTHR34054">
    <property type="entry name" value="EXPRESSED PROTEIN"/>
    <property type="match status" value="1"/>
</dbReference>
<feature type="region of interest" description="Disordered" evidence="1">
    <location>
        <begin position="117"/>
        <end position="142"/>
    </location>
</feature>
<name>A0A7J7HMX1_CAMSI</name>